<dbReference type="AlphaFoldDB" id="A0A1H9SXK6"/>
<dbReference type="Proteomes" id="UP000199267">
    <property type="component" value="Unassembled WGS sequence"/>
</dbReference>
<proteinExistence type="predicted"/>
<dbReference type="EMBL" id="FOFJ01000118">
    <property type="protein sequence ID" value="SER89113.1"/>
    <property type="molecule type" value="Genomic_DNA"/>
</dbReference>
<organism evidence="2 4">
    <name type="scientific">Azotobacter beijerinckii</name>
    <dbReference type="NCBI Taxonomy" id="170623"/>
    <lineage>
        <taxon>Bacteria</taxon>
        <taxon>Pseudomonadati</taxon>
        <taxon>Pseudomonadota</taxon>
        <taxon>Gammaproteobacteria</taxon>
        <taxon>Pseudomonadales</taxon>
        <taxon>Pseudomonadaceae</taxon>
        <taxon>Azotobacter</taxon>
    </lineage>
</organism>
<gene>
    <name evidence="1" type="ORF">SAMN04244572_04767</name>
    <name evidence="2" type="ORF">SAMN04244573_04531</name>
</gene>
<sequence>MSKPTPILDTRPDKVVTCHADTGRDAYVYRHESDTSRPVLTLLCRGREVVDVEVFDSSSIQDMLYAVTRAWMWVKCGDLETTDPDLNKWALENSRRSVRI</sequence>
<reference evidence="3 4" key="1">
    <citation type="submission" date="2016-10" db="EMBL/GenBank/DDBJ databases">
        <authorList>
            <person name="de Groot N.N."/>
        </authorList>
    </citation>
    <scope>NUCLEOTIDE SEQUENCE [LARGE SCALE GENOMIC DNA]</scope>
    <source>
        <strain evidence="1 3">DSM 373</strain>
        <strain evidence="2 4">DSM 378</strain>
    </source>
</reference>
<evidence type="ECO:0000313" key="4">
    <source>
        <dbReference type="Proteomes" id="UP000199267"/>
    </source>
</evidence>
<evidence type="ECO:0000313" key="3">
    <source>
        <dbReference type="Proteomes" id="UP000199250"/>
    </source>
</evidence>
<dbReference type="EMBL" id="FNYQ01000177">
    <property type="protein sequence ID" value="SEJ64589.1"/>
    <property type="molecule type" value="Genomic_DNA"/>
</dbReference>
<dbReference type="Proteomes" id="UP000199250">
    <property type="component" value="Unassembled WGS sequence"/>
</dbReference>
<protein>
    <submittedName>
        <fullName evidence="2">Uncharacterized protein</fullName>
    </submittedName>
</protein>
<evidence type="ECO:0000313" key="2">
    <source>
        <dbReference type="EMBL" id="SER89113.1"/>
    </source>
</evidence>
<evidence type="ECO:0000313" key="1">
    <source>
        <dbReference type="EMBL" id="SEJ64589.1"/>
    </source>
</evidence>
<accession>A0A1H9SXK6</accession>
<name>A0A1H9SXK6_9GAMM</name>